<feature type="region of interest" description="Disordered" evidence="1">
    <location>
        <begin position="118"/>
        <end position="138"/>
    </location>
</feature>
<dbReference type="EMBL" id="JAINUF010000020">
    <property type="protein sequence ID" value="KAJ8336135.1"/>
    <property type="molecule type" value="Genomic_DNA"/>
</dbReference>
<dbReference type="Proteomes" id="UP001152622">
    <property type="component" value="Chromosome 20"/>
</dbReference>
<accession>A0A9Q1ID45</accession>
<feature type="region of interest" description="Disordered" evidence="1">
    <location>
        <begin position="1"/>
        <end position="87"/>
    </location>
</feature>
<comment type="caution">
    <text evidence="2">The sequence shown here is derived from an EMBL/GenBank/DDBJ whole genome shotgun (WGS) entry which is preliminary data.</text>
</comment>
<feature type="compositionally biased region" description="Basic and acidic residues" evidence="1">
    <location>
        <begin position="52"/>
        <end position="65"/>
    </location>
</feature>
<evidence type="ECO:0000256" key="1">
    <source>
        <dbReference type="SAM" id="MobiDB-lite"/>
    </source>
</evidence>
<feature type="compositionally biased region" description="Basic and acidic residues" evidence="1">
    <location>
        <begin position="125"/>
        <end position="137"/>
    </location>
</feature>
<sequence>MHCAGTAKGHSGQVRLSWGGGRSHRLGNTPRGFSRKRPALQDRSCAAPLGRGENEESPHVPDRTCRSSGRPAGRANPGPVTSQISADRGLQRIGRVIGGEVAVPARASPLSRAVGTWRSGGQRCGSDRYRQHPEPKLAGHQGISFQLWVGQQRGGGH</sequence>
<evidence type="ECO:0000313" key="3">
    <source>
        <dbReference type="Proteomes" id="UP001152622"/>
    </source>
</evidence>
<gene>
    <name evidence="2" type="ORF">SKAU_G00394780</name>
</gene>
<name>A0A9Q1ID45_SYNKA</name>
<reference evidence="2" key="1">
    <citation type="journal article" date="2023" name="Science">
        <title>Genome structures resolve the early diversification of teleost fishes.</title>
        <authorList>
            <person name="Parey E."/>
            <person name="Louis A."/>
            <person name="Montfort J."/>
            <person name="Bouchez O."/>
            <person name="Roques C."/>
            <person name="Iampietro C."/>
            <person name="Lluch J."/>
            <person name="Castinel A."/>
            <person name="Donnadieu C."/>
            <person name="Desvignes T."/>
            <person name="Floi Bucao C."/>
            <person name="Jouanno E."/>
            <person name="Wen M."/>
            <person name="Mejri S."/>
            <person name="Dirks R."/>
            <person name="Jansen H."/>
            <person name="Henkel C."/>
            <person name="Chen W.J."/>
            <person name="Zahm M."/>
            <person name="Cabau C."/>
            <person name="Klopp C."/>
            <person name="Thompson A.W."/>
            <person name="Robinson-Rechavi M."/>
            <person name="Braasch I."/>
            <person name="Lecointre G."/>
            <person name="Bobe J."/>
            <person name="Postlethwait J.H."/>
            <person name="Berthelot C."/>
            <person name="Roest Crollius H."/>
            <person name="Guiguen Y."/>
        </authorList>
    </citation>
    <scope>NUCLEOTIDE SEQUENCE</scope>
    <source>
        <strain evidence="2">WJC10195</strain>
    </source>
</reference>
<proteinExistence type="predicted"/>
<protein>
    <submittedName>
        <fullName evidence="2">Uncharacterized protein</fullName>
    </submittedName>
</protein>
<organism evidence="2 3">
    <name type="scientific">Synaphobranchus kaupii</name>
    <name type="common">Kaup's arrowtooth eel</name>
    <dbReference type="NCBI Taxonomy" id="118154"/>
    <lineage>
        <taxon>Eukaryota</taxon>
        <taxon>Metazoa</taxon>
        <taxon>Chordata</taxon>
        <taxon>Craniata</taxon>
        <taxon>Vertebrata</taxon>
        <taxon>Euteleostomi</taxon>
        <taxon>Actinopterygii</taxon>
        <taxon>Neopterygii</taxon>
        <taxon>Teleostei</taxon>
        <taxon>Anguilliformes</taxon>
        <taxon>Synaphobranchidae</taxon>
        <taxon>Synaphobranchus</taxon>
    </lineage>
</organism>
<evidence type="ECO:0000313" key="2">
    <source>
        <dbReference type="EMBL" id="KAJ8336135.1"/>
    </source>
</evidence>
<dbReference type="AlphaFoldDB" id="A0A9Q1ID45"/>
<keyword evidence="3" id="KW-1185">Reference proteome</keyword>